<evidence type="ECO:0008006" key="3">
    <source>
        <dbReference type="Google" id="ProtNLM"/>
    </source>
</evidence>
<gene>
    <name evidence="1" type="ORF">FC756_12600</name>
</gene>
<keyword evidence="2" id="KW-1185">Reference proteome</keyword>
<sequence>MTDCVRLFKFIFLAACTSNETHKKLVLPEGIPNFVQASDFEKIDWHKKAMTFNNNILGNKNKSGAIGADAPSLNVQKWMWHLWGIENPTALTVVGYHKETGAIYPILTAGWTIELGGPNNGADAHAPSHVQIAEKGQWAILLYTNEKLFDILIYDINE</sequence>
<proteinExistence type="predicted"/>
<name>A0A4U2Z137_9BACI</name>
<dbReference type="AlphaFoldDB" id="A0A4U2Z137"/>
<reference evidence="1 2" key="1">
    <citation type="submission" date="2019-04" db="EMBL/GenBank/DDBJ databases">
        <title>Lysinibacillus genome sequencing.</title>
        <authorList>
            <person name="Dunlap C."/>
        </authorList>
    </citation>
    <scope>NUCLEOTIDE SEQUENCE [LARGE SCALE GENOMIC DNA]</scope>
    <source>
        <strain evidence="1 2">CCTCC AB 2010389</strain>
    </source>
</reference>
<evidence type="ECO:0000313" key="1">
    <source>
        <dbReference type="EMBL" id="TKI67718.1"/>
    </source>
</evidence>
<comment type="caution">
    <text evidence="1">The sequence shown here is derived from an EMBL/GenBank/DDBJ whole genome shotgun (WGS) entry which is preliminary data.</text>
</comment>
<dbReference type="EMBL" id="SZPU01000044">
    <property type="protein sequence ID" value="TKI67718.1"/>
    <property type="molecule type" value="Genomic_DNA"/>
</dbReference>
<dbReference type="Gene3D" id="2.60.40.3830">
    <property type="match status" value="1"/>
</dbReference>
<evidence type="ECO:0000313" key="2">
    <source>
        <dbReference type="Proteomes" id="UP000308744"/>
    </source>
</evidence>
<organism evidence="1 2">
    <name type="scientific">Lysinibacillus mangiferihumi</name>
    <dbReference type="NCBI Taxonomy" id="1130819"/>
    <lineage>
        <taxon>Bacteria</taxon>
        <taxon>Bacillati</taxon>
        <taxon>Bacillota</taxon>
        <taxon>Bacilli</taxon>
        <taxon>Bacillales</taxon>
        <taxon>Bacillaceae</taxon>
        <taxon>Lysinibacillus</taxon>
    </lineage>
</organism>
<protein>
    <recommendedName>
        <fullName evidence="3">DUF4871 domain-containing protein</fullName>
    </recommendedName>
</protein>
<accession>A0A4U2Z137</accession>
<dbReference type="Proteomes" id="UP000308744">
    <property type="component" value="Unassembled WGS sequence"/>
</dbReference>